<dbReference type="PANTHER" id="PTHR34219">
    <property type="entry name" value="IRON-REGULATED INNER MEMBRANE PROTEIN-RELATED"/>
    <property type="match status" value="1"/>
</dbReference>
<keyword evidence="2" id="KW-0812">Transmembrane</keyword>
<evidence type="ECO:0000313" key="5">
    <source>
        <dbReference type="Proteomes" id="UP001501788"/>
    </source>
</evidence>
<feature type="transmembrane region" description="Helical" evidence="2">
    <location>
        <begin position="212"/>
        <end position="237"/>
    </location>
</feature>
<dbReference type="Proteomes" id="UP001501788">
    <property type="component" value="Unassembled WGS sequence"/>
</dbReference>
<feature type="region of interest" description="Disordered" evidence="1">
    <location>
        <begin position="281"/>
        <end position="301"/>
    </location>
</feature>
<keyword evidence="2" id="KW-0472">Membrane</keyword>
<evidence type="ECO:0000256" key="2">
    <source>
        <dbReference type="SAM" id="Phobius"/>
    </source>
</evidence>
<evidence type="ECO:0000259" key="3">
    <source>
        <dbReference type="Pfam" id="PF03413"/>
    </source>
</evidence>
<accession>A0ABP8KZ11</accession>
<feature type="transmembrane region" description="Helical" evidence="2">
    <location>
        <begin position="418"/>
        <end position="439"/>
    </location>
</feature>
<protein>
    <submittedName>
        <fullName evidence="4">PepSY domain-containing protein</fullName>
    </submittedName>
</protein>
<feature type="transmembrane region" description="Helical" evidence="2">
    <location>
        <begin position="31"/>
        <end position="55"/>
    </location>
</feature>
<keyword evidence="2" id="KW-1133">Transmembrane helix</keyword>
<organism evidence="4 5">
    <name type="scientific">Acidovorax lacteus</name>
    <dbReference type="NCBI Taxonomy" id="1924988"/>
    <lineage>
        <taxon>Bacteria</taxon>
        <taxon>Pseudomonadati</taxon>
        <taxon>Pseudomonadota</taxon>
        <taxon>Betaproteobacteria</taxon>
        <taxon>Burkholderiales</taxon>
        <taxon>Comamonadaceae</taxon>
        <taxon>Acidovorax</taxon>
    </lineage>
</organism>
<gene>
    <name evidence="4" type="ORF">GCM10023090_05990</name>
</gene>
<reference evidence="5" key="1">
    <citation type="journal article" date="2019" name="Int. J. Syst. Evol. Microbiol.">
        <title>The Global Catalogue of Microorganisms (GCM) 10K type strain sequencing project: providing services to taxonomists for standard genome sequencing and annotation.</title>
        <authorList>
            <consortium name="The Broad Institute Genomics Platform"/>
            <consortium name="The Broad Institute Genome Sequencing Center for Infectious Disease"/>
            <person name="Wu L."/>
            <person name="Ma J."/>
        </authorList>
    </citation>
    <scope>NUCLEOTIDE SEQUENCE [LARGE SCALE GENOMIC DNA]</scope>
    <source>
        <strain evidence="5">JCM 31890</strain>
    </source>
</reference>
<keyword evidence="5" id="KW-1185">Reference proteome</keyword>
<evidence type="ECO:0000313" key="4">
    <source>
        <dbReference type="EMBL" id="GAA4419539.1"/>
    </source>
</evidence>
<feature type="transmembrane region" description="Helical" evidence="2">
    <location>
        <begin position="164"/>
        <end position="184"/>
    </location>
</feature>
<feature type="compositionally biased region" description="Polar residues" evidence="1">
    <location>
        <begin position="281"/>
        <end position="291"/>
    </location>
</feature>
<evidence type="ECO:0000256" key="1">
    <source>
        <dbReference type="SAM" id="MobiDB-lite"/>
    </source>
</evidence>
<comment type="caution">
    <text evidence="4">The sequence shown here is derived from an EMBL/GenBank/DDBJ whole genome shotgun (WGS) entry which is preliminary data.</text>
</comment>
<sequence>MARAFTSEQGGQTEPGSALTRSSVYRAVWRWHFYAGLLVLPLLIWLAVTGALFVYHQAIDRYVHADLLTVPVPAAAGTEPAPHSAVLAAALAAQPGTWFKYTPPAAAGRSAEVGVRTVDGDKVAVYVDPANAKVLGTLSDRGTLGWTIRKLHSLKYFGPVQRGFIEMAAGWAILLVFTGLYLWWPRGSVAASRGGVVTVRGTPRQRVYWRDLHAVTGVVVGVGLLFLAITGMPWSVLWGAKANEWANGHDFGYPAGVRVQLPMSGQPLADMAHLPWTLQRTQQPGSASLEHQQGHAAHAQTNAEHNPHIWHGEGSVAQSAATSSPARTALDIDTVMVLVQRLQLAPGYTVNPPQGAQGVFTASAYPHDLALQRVVHLDQYTGRPLLDMSYGDYGPLGRWLEWGINIHLGQEWGVFNQLLLLALCVGIVLLCVSGAVMWFKRRPAGGVGVPPLPA</sequence>
<dbReference type="InterPro" id="IPR005625">
    <property type="entry name" value="PepSY-ass_TM"/>
</dbReference>
<proteinExistence type="predicted"/>
<dbReference type="InterPro" id="IPR025711">
    <property type="entry name" value="PepSY"/>
</dbReference>
<dbReference type="RefSeq" id="WP_345061008.1">
    <property type="nucleotide sequence ID" value="NZ_BAABEX010000004.1"/>
</dbReference>
<name>A0ABP8KZ11_9BURK</name>
<dbReference type="Pfam" id="PF03413">
    <property type="entry name" value="PepSY"/>
    <property type="match status" value="1"/>
</dbReference>
<dbReference type="EMBL" id="BAABEX010000004">
    <property type="protein sequence ID" value="GAA4419539.1"/>
    <property type="molecule type" value="Genomic_DNA"/>
</dbReference>
<dbReference type="PANTHER" id="PTHR34219:SF1">
    <property type="entry name" value="PEPSY DOMAIN-CONTAINING PROTEIN"/>
    <property type="match status" value="1"/>
</dbReference>
<dbReference type="Pfam" id="PF03929">
    <property type="entry name" value="PepSY_TM"/>
    <property type="match status" value="1"/>
</dbReference>
<feature type="domain" description="PepSY" evidence="3">
    <location>
        <begin position="85"/>
        <end position="137"/>
    </location>
</feature>